<dbReference type="EMBL" id="WCTL01000010">
    <property type="protein sequence ID" value="KAB4235652.1"/>
    <property type="molecule type" value="Genomic_DNA"/>
</dbReference>
<evidence type="ECO:0000256" key="1">
    <source>
        <dbReference type="ARBA" id="ARBA00022729"/>
    </source>
</evidence>
<proteinExistence type="predicted"/>
<keyword evidence="1 2" id="KW-0732">Signal</keyword>
<evidence type="ECO:0000256" key="2">
    <source>
        <dbReference type="SAM" id="SignalP"/>
    </source>
</evidence>
<dbReference type="InterPro" id="IPR029046">
    <property type="entry name" value="LolA/LolB/LppX"/>
</dbReference>
<dbReference type="RefSeq" id="WP_081106164.1">
    <property type="nucleotide sequence ID" value="NZ_CAXTXF010000001.1"/>
</dbReference>
<comment type="caution">
    <text evidence="3">The sequence shown here is derived from an EMBL/GenBank/DDBJ whole genome shotgun (WGS) entry which is preliminary data.</text>
</comment>
<dbReference type="STRING" id="820.ERS852554_02130"/>
<dbReference type="AlphaFoldDB" id="A0A139KH79"/>
<feature type="chain" id="PRO_5043134428" description="Outer membrane lipoprotein carrier protein LolA" evidence="2">
    <location>
        <begin position="28"/>
        <end position="216"/>
    </location>
</feature>
<dbReference type="CDD" id="cd16325">
    <property type="entry name" value="LolA"/>
    <property type="match status" value="1"/>
</dbReference>
<organism evidence="3 4">
    <name type="scientific">Bacteroides uniformis</name>
    <dbReference type="NCBI Taxonomy" id="820"/>
    <lineage>
        <taxon>Bacteria</taxon>
        <taxon>Pseudomonadati</taxon>
        <taxon>Bacteroidota</taxon>
        <taxon>Bacteroidia</taxon>
        <taxon>Bacteroidales</taxon>
        <taxon>Bacteroidaceae</taxon>
        <taxon>Bacteroides</taxon>
    </lineage>
</organism>
<feature type="signal peptide" evidence="2">
    <location>
        <begin position="1"/>
        <end position="27"/>
    </location>
</feature>
<dbReference type="SUPFAM" id="SSF89392">
    <property type="entry name" value="Prokaryotic lipoproteins and lipoprotein localization factors"/>
    <property type="match status" value="1"/>
</dbReference>
<sequence length="216" mass="24668">MVIYRMMKLDKLLLGVLLLLFAVPMSAQQPDAKNILERTAEAFRKAGGVKLAFTVNEQQGSYAGVLYLEGEKFVVETEGMKTWFDGHTQWSYVASADEVNVSEPTQEELQTLNPYAWLSLYKQGYRLKLSSVGGKQDKSVYYITMTAADKRRDPESVYLFVTKDTYRLHQVDLAPRGSKYMTTILINNYQTGQSYPDSFFVFDKKAYPTAEVIDMR</sequence>
<evidence type="ECO:0000313" key="4">
    <source>
        <dbReference type="Proteomes" id="UP000462376"/>
    </source>
</evidence>
<dbReference type="InterPro" id="IPR004564">
    <property type="entry name" value="OM_lipoprot_carrier_LolA-like"/>
</dbReference>
<name>A0A139KH79_BACUN</name>
<accession>A0A139KH79</accession>
<dbReference type="Pfam" id="PF16584">
    <property type="entry name" value="LolA_2"/>
    <property type="match status" value="1"/>
</dbReference>
<evidence type="ECO:0008006" key="5">
    <source>
        <dbReference type="Google" id="ProtNLM"/>
    </source>
</evidence>
<protein>
    <recommendedName>
        <fullName evidence="5">Outer membrane lipoprotein carrier protein LolA</fullName>
    </recommendedName>
</protein>
<gene>
    <name evidence="3" type="ORF">GAP47_12530</name>
</gene>
<evidence type="ECO:0000313" key="3">
    <source>
        <dbReference type="EMBL" id="KAB4235652.1"/>
    </source>
</evidence>
<dbReference type="Proteomes" id="UP000462376">
    <property type="component" value="Unassembled WGS sequence"/>
</dbReference>
<reference evidence="3 4" key="1">
    <citation type="journal article" date="2019" name="Nat. Med.">
        <title>A library of human gut bacterial isolates paired with longitudinal multiomics data enables mechanistic microbiome research.</title>
        <authorList>
            <person name="Poyet M."/>
            <person name="Groussin M."/>
            <person name="Gibbons S.M."/>
            <person name="Avila-Pacheco J."/>
            <person name="Jiang X."/>
            <person name="Kearney S.M."/>
            <person name="Perrotta A.R."/>
            <person name="Berdy B."/>
            <person name="Zhao S."/>
            <person name="Lieberman T.D."/>
            <person name="Swanson P.K."/>
            <person name="Smith M."/>
            <person name="Roesemann S."/>
            <person name="Alexander J.E."/>
            <person name="Rich S.A."/>
            <person name="Livny J."/>
            <person name="Vlamakis H."/>
            <person name="Clish C."/>
            <person name="Bullock K."/>
            <person name="Deik A."/>
            <person name="Scott J."/>
            <person name="Pierce K.A."/>
            <person name="Xavier R.J."/>
            <person name="Alm E.J."/>
        </authorList>
    </citation>
    <scope>NUCLEOTIDE SEQUENCE [LARGE SCALE GENOMIC DNA]</scope>
    <source>
        <strain evidence="3 4">BIOML-A5</strain>
    </source>
</reference>
<dbReference type="Gene3D" id="2.50.20.10">
    <property type="entry name" value="Lipoprotein localisation LolA/LolB/LppX"/>
    <property type="match status" value="1"/>
</dbReference>